<evidence type="ECO:0000313" key="1">
    <source>
        <dbReference type="Proteomes" id="UP000790787"/>
    </source>
</evidence>
<accession>A0AC58SG30</accession>
<reference evidence="1" key="1">
    <citation type="journal article" date="2014" name="Nat. Commun.">
        <title>The tobacco genome sequence and its comparison with those of tomato and potato.</title>
        <authorList>
            <person name="Sierro N."/>
            <person name="Battey J.N."/>
            <person name="Ouadi S."/>
            <person name="Bakaher N."/>
            <person name="Bovet L."/>
            <person name="Willig A."/>
            <person name="Goepfert S."/>
            <person name="Peitsch M.C."/>
            <person name="Ivanov N.V."/>
        </authorList>
    </citation>
    <scope>NUCLEOTIDE SEQUENCE [LARGE SCALE GENOMIC DNA]</scope>
</reference>
<name>A0AC58SG30_TOBAC</name>
<evidence type="ECO:0000313" key="2">
    <source>
        <dbReference type="RefSeq" id="XP_075083933.1"/>
    </source>
</evidence>
<dbReference type="RefSeq" id="XP_075083933.1">
    <property type="nucleotide sequence ID" value="XM_075227832.1"/>
</dbReference>
<dbReference type="Proteomes" id="UP000790787">
    <property type="component" value="Chromosome 2"/>
</dbReference>
<proteinExistence type="predicted"/>
<keyword evidence="1" id="KW-1185">Reference proteome</keyword>
<reference evidence="2" key="2">
    <citation type="submission" date="2025-08" db="UniProtKB">
        <authorList>
            <consortium name="RefSeq"/>
        </authorList>
    </citation>
    <scope>IDENTIFICATION</scope>
    <source>
        <tissue evidence="2">Leaf</tissue>
    </source>
</reference>
<gene>
    <name evidence="2" type="primary">LOC142167818</name>
</gene>
<organism evidence="1 2">
    <name type="scientific">Nicotiana tabacum</name>
    <name type="common">Common tobacco</name>
    <dbReference type="NCBI Taxonomy" id="4097"/>
    <lineage>
        <taxon>Eukaryota</taxon>
        <taxon>Viridiplantae</taxon>
        <taxon>Streptophyta</taxon>
        <taxon>Embryophyta</taxon>
        <taxon>Tracheophyta</taxon>
        <taxon>Spermatophyta</taxon>
        <taxon>Magnoliopsida</taxon>
        <taxon>eudicotyledons</taxon>
        <taxon>Gunneridae</taxon>
        <taxon>Pentapetalae</taxon>
        <taxon>asterids</taxon>
        <taxon>lamiids</taxon>
        <taxon>Solanales</taxon>
        <taxon>Solanaceae</taxon>
        <taxon>Nicotianoideae</taxon>
        <taxon>Nicotianeae</taxon>
        <taxon>Nicotiana</taxon>
    </lineage>
</organism>
<protein>
    <submittedName>
        <fullName evidence="2">Cell wall protein</fullName>
    </submittedName>
</protein>
<sequence length="116" mass="12446">MANYGHYSIFSFILIILNIILLSFSGHALGGRDIPNYKSTKISDKKQPDSYIEYDGTVLIPGFGRVVVPPKGSHFNPFTYNPITGTNTGTGFIIPNPGTGTEIPGGGSIPLPPSRH</sequence>